<accession>A0A0B0EJL0</accession>
<evidence type="ECO:0000313" key="2">
    <source>
        <dbReference type="EMBL" id="KHE92226.1"/>
    </source>
</evidence>
<evidence type="ECO:0000259" key="1">
    <source>
        <dbReference type="Pfam" id="PF11074"/>
    </source>
</evidence>
<proteinExistence type="predicted"/>
<dbReference type="Pfam" id="PF11074">
    <property type="entry name" value="DUF2779"/>
    <property type="match status" value="1"/>
</dbReference>
<sequence length="493" mass="55721">MAGNRLLSKSKYLNGLQCPKYLWVKLNKPDMIPRFDASTQHGFSQGHLVGEFAKRFFPDGIDIPAGDFTINLKQTQELLKKRKPLFEAGIIVDNAFSRIDILKPVGKDEWNIIEVKSSTRIKDVNIHDVSFQRYCCENYGLKIRNCFLMTVNNEYIRQSDIDPAGLLTMTKITAGVDLATAGIRQRVDSMFSTIASEKCPDVTIGKQCNSPYECPLKDECWSFLPENSIFDMYGSKNDAFKLFEKGIYSFKDIPEDFPLSGKQVVQKGCEISGKPHINKKLIEQFLSNLKYPLYYLDFETFSGAVPLFDSTRPYQQIPFQFSLHVVDADNATARHYSFLADGTGDPRSEFIASLKNVLGNSGSIVVYNQSFEKGVLRALATVFPEYNDWVDKLNDRVIDLLAPFRSFHYYDARQKGSASIKRVLPVLTETSYDHLDISDGMNASLAFLDVISNSASAEEKIKIRKDLGEYCALDTEGMIWIVDKLKELTRAGT</sequence>
<dbReference type="PATRIC" id="fig|237368.3.peg.2149"/>
<evidence type="ECO:0000313" key="3">
    <source>
        <dbReference type="Proteomes" id="UP000030652"/>
    </source>
</evidence>
<feature type="domain" description="DUF2779" evidence="1">
    <location>
        <begin position="294"/>
        <end position="419"/>
    </location>
</feature>
<gene>
    <name evidence="2" type="ORF">SCABRO_01989</name>
</gene>
<dbReference type="EMBL" id="JRYO01000143">
    <property type="protein sequence ID" value="KHE92226.1"/>
    <property type="molecule type" value="Genomic_DNA"/>
</dbReference>
<dbReference type="InterPro" id="IPR021301">
    <property type="entry name" value="DUF2779"/>
</dbReference>
<dbReference type="Proteomes" id="UP000030652">
    <property type="component" value="Unassembled WGS sequence"/>
</dbReference>
<comment type="caution">
    <text evidence="2">The sequence shown here is derived from an EMBL/GenBank/DDBJ whole genome shotgun (WGS) entry which is preliminary data.</text>
</comment>
<dbReference type="eggNOG" id="COG2251">
    <property type="taxonomic scope" value="Bacteria"/>
</dbReference>
<organism evidence="2 3">
    <name type="scientific">Candidatus Scalindua brodae</name>
    <dbReference type="NCBI Taxonomy" id="237368"/>
    <lineage>
        <taxon>Bacteria</taxon>
        <taxon>Pseudomonadati</taxon>
        <taxon>Planctomycetota</taxon>
        <taxon>Candidatus Brocadiia</taxon>
        <taxon>Candidatus Brocadiales</taxon>
        <taxon>Candidatus Scalinduaceae</taxon>
        <taxon>Candidatus Scalindua</taxon>
    </lineage>
</organism>
<name>A0A0B0EJL0_9BACT</name>
<protein>
    <recommendedName>
        <fullName evidence="1">DUF2779 domain-containing protein</fullName>
    </recommendedName>
</protein>
<reference evidence="2 3" key="1">
    <citation type="submission" date="2014-10" db="EMBL/GenBank/DDBJ databases">
        <title>Draft genome of anammox bacterium scalindua brodae, obtained using differential coverage binning of sequence data from two enrichment reactors.</title>
        <authorList>
            <person name="Speth D.R."/>
            <person name="Russ L."/>
            <person name="Kartal B."/>
            <person name="Op den Camp H.J."/>
            <person name="Dutilh B.E."/>
            <person name="Jetten M.S."/>
        </authorList>
    </citation>
    <scope>NUCLEOTIDE SEQUENCE [LARGE SCALE GENOMIC DNA]</scope>
    <source>
        <strain evidence="2">RU1</strain>
    </source>
</reference>
<dbReference type="AlphaFoldDB" id="A0A0B0EJL0"/>